<feature type="signal peptide" evidence="1">
    <location>
        <begin position="1"/>
        <end position="24"/>
    </location>
</feature>
<reference evidence="2 3" key="1">
    <citation type="submission" date="2019-06" db="EMBL/GenBank/DDBJ databases">
        <title>Whole genome shotgun sequence of Vibrio comitans NBRC 102076.</title>
        <authorList>
            <person name="Hosoyama A."/>
            <person name="Uohara A."/>
            <person name="Ohji S."/>
            <person name="Ichikawa N."/>
        </authorList>
    </citation>
    <scope>NUCLEOTIDE SEQUENCE [LARGE SCALE GENOMIC DNA]</scope>
    <source>
        <strain evidence="2 3">NBRC 102076</strain>
    </source>
</reference>
<evidence type="ECO:0000256" key="1">
    <source>
        <dbReference type="SAM" id="SignalP"/>
    </source>
</evidence>
<organism evidence="2 3">
    <name type="scientific">Vibrio comitans NBRC 102076</name>
    <dbReference type="NCBI Taxonomy" id="1219078"/>
    <lineage>
        <taxon>Bacteria</taxon>
        <taxon>Pseudomonadati</taxon>
        <taxon>Pseudomonadota</taxon>
        <taxon>Gammaproteobacteria</taxon>
        <taxon>Vibrionales</taxon>
        <taxon>Vibrionaceae</taxon>
        <taxon>Vibrio</taxon>
    </lineage>
</organism>
<dbReference type="InterPro" id="IPR021727">
    <property type="entry name" value="DUF3299"/>
</dbReference>
<gene>
    <name evidence="2" type="ORF">VCO01S_15880</name>
</gene>
<keyword evidence="1" id="KW-0732">Signal</keyword>
<dbReference type="AlphaFoldDB" id="A0A4Y3IMP7"/>
<feature type="chain" id="PRO_5021232230" description="Lipoprotein" evidence="1">
    <location>
        <begin position="25"/>
        <end position="177"/>
    </location>
</feature>
<evidence type="ECO:0008006" key="4">
    <source>
        <dbReference type="Google" id="ProtNLM"/>
    </source>
</evidence>
<evidence type="ECO:0000313" key="2">
    <source>
        <dbReference type="EMBL" id="GEA60395.1"/>
    </source>
</evidence>
<evidence type="ECO:0000313" key="3">
    <source>
        <dbReference type="Proteomes" id="UP000318242"/>
    </source>
</evidence>
<dbReference type="RefSeq" id="WP_244311380.1">
    <property type="nucleotide sequence ID" value="NZ_BJLH01000006.1"/>
</dbReference>
<comment type="caution">
    <text evidence="2">The sequence shown here is derived from an EMBL/GenBank/DDBJ whole genome shotgun (WGS) entry which is preliminary data.</text>
</comment>
<dbReference type="Pfam" id="PF11736">
    <property type="entry name" value="DUF3299"/>
    <property type="match status" value="1"/>
</dbReference>
<keyword evidence="3" id="KW-1185">Reference proteome</keyword>
<dbReference type="PROSITE" id="PS51257">
    <property type="entry name" value="PROKAR_LIPOPROTEIN"/>
    <property type="match status" value="1"/>
</dbReference>
<dbReference type="EMBL" id="BJLH01000006">
    <property type="protein sequence ID" value="GEA60395.1"/>
    <property type="molecule type" value="Genomic_DNA"/>
</dbReference>
<sequence>MLNRVCLLLSAVLLIWFVSGCSDSSTETQSHSRQIDWLDLVPEEERLALSQQIQTLQAMPLHNEEAPGMDQQYGLGEVNYATSLEGENIRLAGFMVPLEGENGMVTEFILVPFFGACIHVPPPPANQMIVVRYEEGIPASYFFDSIVIEGSLEMSEFESNGIGVGYQMTAAYVGPNV</sequence>
<proteinExistence type="predicted"/>
<protein>
    <recommendedName>
        <fullName evidence="4">Lipoprotein</fullName>
    </recommendedName>
</protein>
<name>A0A4Y3IMP7_9VIBR</name>
<accession>A0A4Y3IMP7</accession>
<dbReference type="Gene3D" id="2.40.50.870">
    <property type="entry name" value="Protein of unknown function (DUF3299)"/>
    <property type="match status" value="1"/>
</dbReference>
<dbReference type="Proteomes" id="UP000318242">
    <property type="component" value="Unassembled WGS sequence"/>
</dbReference>